<proteinExistence type="predicted"/>
<sequence>MATHHGKEGVVTVGGTAVGELTSFTLETTGDVVEDTSLSDSTKSFVTGRTSFSGTLEMHFDESDAQQETLLAGASISFVLLPEGNTSGDASYTGTGIVTGMSINNAMDAIVSRTVTFQGTGALTVGTV</sequence>
<reference evidence="1" key="1">
    <citation type="journal article" date="2015" name="Front. Microbiol.">
        <title>Combining genomic sequencing methods to explore viral diversity and reveal potential virus-host interactions.</title>
        <authorList>
            <person name="Chow C.E."/>
            <person name="Winget D.M."/>
            <person name="White R.A.III."/>
            <person name="Hallam S.J."/>
            <person name="Suttle C.A."/>
        </authorList>
    </citation>
    <scope>NUCLEOTIDE SEQUENCE</scope>
    <source>
        <strain evidence="1">Oxic1_10</strain>
    </source>
</reference>
<evidence type="ECO:0000313" key="1">
    <source>
        <dbReference type="EMBL" id="AKH48554.1"/>
    </source>
</evidence>
<dbReference type="EMBL" id="KR029605">
    <property type="protein sequence ID" value="AKH48554.1"/>
    <property type="molecule type" value="Genomic_DNA"/>
</dbReference>
<organism evidence="1">
    <name type="scientific">uncultured marine virus</name>
    <dbReference type="NCBI Taxonomy" id="186617"/>
    <lineage>
        <taxon>Viruses</taxon>
        <taxon>environmental samples</taxon>
    </lineage>
</organism>
<name>A0A0F7L7I6_9VIRU</name>
<reference evidence="1" key="2">
    <citation type="submission" date="2015-03" db="EMBL/GenBank/DDBJ databases">
        <authorList>
            <person name="Chow C.-E.T."/>
            <person name="Winget D.M."/>
            <person name="White R.A.III."/>
            <person name="Hallam S.J."/>
            <person name="Suttle C.A."/>
        </authorList>
    </citation>
    <scope>NUCLEOTIDE SEQUENCE</scope>
    <source>
        <strain evidence="1">Oxic1_10</strain>
    </source>
</reference>
<accession>A0A0F7L7I6</accession>
<protein>
    <submittedName>
        <fullName evidence="1">Uncharacterized protein</fullName>
    </submittedName>
</protein>
<dbReference type="Gene3D" id="4.10.410.40">
    <property type="match status" value="1"/>
</dbReference>